<dbReference type="Proteomes" id="UP000500938">
    <property type="component" value="Chromosome"/>
</dbReference>
<sequence>MPGRWSWTDAAIFIVFFVTIRCVLIWLATKAFVMMIPDGDACPMCDDETLAIERVGGWRVLGERFRRSWCIGCGWEGVLRRSDVWLSAERHRKLVNQIEASMAKSRSHSGQLPLNSKKSS</sequence>
<feature type="compositionally biased region" description="Polar residues" evidence="1">
    <location>
        <begin position="108"/>
        <end position="120"/>
    </location>
</feature>
<protein>
    <submittedName>
        <fullName evidence="3">Uncharacterized protein</fullName>
    </submittedName>
</protein>
<evidence type="ECO:0000256" key="2">
    <source>
        <dbReference type="SAM" id="Phobius"/>
    </source>
</evidence>
<name>A0A6M4IT01_9BACT</name>
<gene>
    <name evidence="3" type="ORF">HKW67_15545</name>
</gene>
<keyword evidence="4" id="KW-1185">Reference proteome</keyword>
<keyword evidence="2" id="KW-0472">Membrane</keyword>
<feature type="region of interest" description="Disordered" evidence="1">
    <location>
        <begin position="101"/>
        <end position="120"/>
    </location>
</feature>
<feature type="transmembrane region" description="Helical" evidence="2">
    <location>
        <begin position="6"/>
        <end position="27"/>
    </location>
</feature>
<keyword evidence="2" id="KW-1133">Transmembrane helix</keyword>
<dbReference type="KEGG" id="ggr:HKW67_15545"/>
<dbReference type="AlphaFoldDB" id="A0A6M4IT01"/>
<keyword evidence="2" id="KW-0812">Transmembrane</keyword>
<evidence type="ECO:0000313" key="3">
    <source>
        <dbReference type="EMBL" id="QJR36829.1"/>
    </source>
</evidence>
<dbReference type="EMBL" id="CP053085">
    <property type="protein sequence ID" value="QJR36829.1"/>
    <property type="molecule type" value="Genomic_DNA"/>
</dbReference>
<evidence type="ECO:0000313" key="4">
    <source>
        <dbReference type="Proteomes" id="UP000500938"/>
    </source>
</evidence>
<proteinExistence type="predicted"/>
<evidence type="ECO:0000256" key="1">
    <source>
        <dbReference type="SAM" id="MobiDB-lite"/>
    </source>
</evidence>
<accession>A0A6M4IT01</accession>
<reference evidence="3 4" key="1">
    <citation type="submission" date="2020-05" db="EMBL/GenBank/DDBJ databases">
        <title>Complete genome sequence of Gemmatimonas greenlandica TET16.</title>
        <authorList>
            <person name="Zeng Y."/>
        </authorList>
    </citation>
    <scope>NUCLEOTIDE SEQUENCE [LARGE SCALE GENOMIC DNA]</scope>
    <source>
        <strain evidence="3 4">TET16</strain>
    </source>
</reference>
<dbReference type="RefSeq" id="WP_171226262.1">
    <property type="nucleotide sequence ID" value="NZ_CP053085.1"/>
</dbReference>
<organism evidence="3 4">
    <name type="scientific">Gemmatimonas groenlandica</name>
    <dbReference type="NCBI Taxonomy" id="2732249"/>
    <lineage>
        <taxon>Bacteria</taxon>
        <taxon>Pseudomonadati</taxon>
        <taxon>Gemmatimonadota</taxon>
        <taxon>Gemmatimonadia</taxon>
        <taxon>Gemmatimonadales</taxon>
        <taxon>Gemmatimonadaceae</taxon>
        <taxon>Gemmatimonas</taxon>
    </lineage>
</organism>